<proteinExistence type="predicted"/>
<protein>
    <submittedName>
        <fullName evidence="1">Uncharacterized protein</fullName>
    </submittedName>
</protein>
<dbReference type="Proteomes" id="UP000681722">
    <property type="component" value="Unassembled WGS sequence"/>
</dbReference>
<organism evidence="1 2">
    <name type="scientific">Didymodactylos carnosus</name>
    <dbReference type="NCBI Taxonomy" id="1234261"/>
    <lineage>
        <taxon>Eukaryota</taxon>
        <taxon>Metazoa</taxon>
        <taxon>Spiralia</taxon>
        <taxon>Gnathifera</taxon>
        <taxon>Rotifera</taxon>
        <taxon>Eurotatoria</taxon>
        <taxon>Bdelloidea</taxon>
        <taxon>Philodinida</taxon>
        <taxon>Philodinidae</taxon>
        <taxon>Didymodactylos</taxon>
    </lineage>
</organism>
<comment type="caution">
    <text evidence="1">The sequence shown here is derived from an EMBL/GenBank/DDBJ whole genome shotgun (WGS) entry which is preliminary data.</text>
</comment>
<gene>
    <name evidence="1" type="ORF">SRO942_LOCUS50132</name>
</gene>
<evidence type="ECO:0000313" key="2">
    <source>
        <dbReference type="Proteomes" id="UP000681722"/>
    </source>
</evidence>
<evidence type="ECO:0000313" key="1">
    <source>
        <dbReference type="EMBL" id="CAF4640708.1"/>
    </source>
</evidence>
<dbReference type="AlphaFoldDB" id="A0A8S2ZMB0"/>
<sequence>MSMRDLYDDSCWSKISFPDEWMKMIW</sequence>
<reference evidence="1" key="1">
    <citation type="submission" date="2021-02" db="EMBL/GenBank/DDBJ databases">
        <authorList>
            <person name="Nowell W R."/>
        </authorList>
    </citation>
    <scope>NUCLEOTIDE SEQUENCE</scope>
</reference>
<feature type="non-terminal residue" evidence="1">
    <location>
        <position position="26"/>
    </location>
</feature>
<dbReference type="EMBL" id="CAJOBC010139592">
    <property type="protein sequence ID" value="CAF4640708.1"/>
    <property type="molecule type" value="Genomic_DNA"/>
</dbReference>
<accession>A0A8S2ZMB0</accession>
<name>A0A8S2ZMB0_9BILA</name>